<dbReference type="OrthoDB" id="9804747at2"/>
<evidence type="ECO:0000259" key="2">
    <source>
        <dbReference type="PROSITE" id="PS51831"/>
    </source>
</evidence>
<proteinExistence type="predicted"/>
<evidence type="ECO:0000256" key="1">
    <source>
        <dbReference type="SAM" id="Phobius"/>
    </source>
</evidence>
<dbReference type="Pfam" id="PF13487">
    <property type="entry name" value="HD_5"/>
    <property type="match status" value="1"/>
</dbReference>
<dbReference type="PROSITE" id="PS51832">
    <property type="entry name" value="HD_GYP"/>
    <property type="match status" value="1"/>
</dbReference>
<evidence type="ECO:0000259" key="3">
    <source>
        <dbReference type="PROSITE" id="PS51832"/>
    </source>
</evidence>
<evidence type="ECO:0000313" key="4">
    <source>
        <dbReference type="EMBL" id="CUQ76479.1"/>
    </source>
</evidence>
<dbReference type="SMART" id="SM00471">
    <property type="entry name" value="HDc"/>
    <property type="match status" value="1"/>
</dbReference>
<dbReference type="InterPro" id="IPR037522">
    <property type="entry name" value="HD_GYP_dom"/>
</dbReference>
<organism evidence="4 5">
    <name type="scientific">Lachnospira eligens</name>
    <dbReference type="NCBI Taxonomy" id="39485"/>
    <lineage>
        <taxon>Bacteria</taxon>
        <taxon>Bacillati</taxon>
        <taxon>Bacillota</taxon>
        <taxon>Clostridia</taxon>
        <taxon>Lachnospirales</taxon>
        <taxon>Lachnospiraceae</taxon>
        <taxon>Lachnospira</taxon>
    </lineage>
</organism>
<dbReference type="SUPFAM" id="SSF109604">
    <property type="entry name" value="HD-domain/PDEase-like"/>
    <property type="match status" value="1"/>
</dbReference>
<dbReference type="Proteomes" id="UP000095621">
    <property type="component" value="Unassembled WGS sequence"/>
</dbReference>
<dbReference type="EC" id="3.1.4.52" evidence="4"/>
<dbReference type="InterPro" id="IPR006674">
    <property type="entry name" value="HD_domain"/>
</dbReference>
<dbReference type="CDD" id="cd00077">
    <property type="entry name" value="HDc"/>
    <property type="match status" value="1"/>
</dbReference>
<feature type="transmembrane region" description="Helical" evidence="1">
    <location>
        <begin position="52"/>
        <end position="72"/>
    </location>
</feature>
<protein>
    <submittedName>
        <fullName evidence="4">Cyclic di-GMP phosphodiesterase response regulator RpfG</fullName>
        <ecNumber evidence="4">3.1.4.52</ecNumber>
    </submittedName>
</protein>
<dbReference type="RefSeq" id="WP_055215154.1">
    <property type="nucleotide sequence ID" value="NZ_CZBU01000002.1"/>
</dbReference>
<feature type="transmembrane region" description="Helical" evidence="1">
    <location>
        <begin position="27"/>
        <end position="45"/>
    </location>
</feature>
<name>A0A174YUW5_9FIRM</name>
<reference evidence="4 5" key="1">
    <citation type="submission" date="2015-09" db="EMBL/GenBank/DDBJ databases">
        <authorList>
            <consortium name="Pathogen Informatics"/>
        </authorList>
    </citation>
    <scope>NUCLEOTIDE SEQUENCE [LARGE SCALE GENOMIC DNA]</scope>
    <source>
        <strain evidence="4 5">2789STDY5834875</strain>
    </source>
</reference>
<keyword evidence="1" id="KW-0472">Membrane</keyword>
<dbReference type="PANTHER" id="PTHR43155">
    <property type="entry name" value="CYCLIC DI-GMP PHOSPHODIESTERASE PA4108-RELATED"/>
    <property type="match status" value="1"/>
</dbReference>
<feature type="transmembrane region" description="Helical" evidence="1">
    <location>
        <begin position="157"/>
        <end position="179"/>
    </location>
</feature>
<dbReference type="EMBL" id="CZBU01000002">
    <property type="protein sequence ID" value="CUQ76479.1"/>
    <property type="molecule type" value="Genomic_DNA"/>
</dbReference>
<feature type="domain" description="HD" evidence="2">
    <location>
        <begin position="226"/>
        <end position="351"/>
    </location>
</feature>
<dbReference type="GO" id="GO:0071111">
    <property type="term" value="F:cyclic-guanylate-specific phosphodiesterase activity"/>
    <property type="evidence" value="ECO:0007669"/>
    <property type="project" value="UniProtKB-EC"/>
</dbReference>
<feature type="domain" description="HD-GYP" evidence="3">
    <location>
        <begin position="204"/>
        <end position="397"/>
    </location>
</feature>
<keyword evidence="1" id="KW-1133">Transmembrane helix</keyword>
<evidence type="ECO:0000313" key="5">
    <source>
        <dbReference type="Proteomes" id="UP000095621"/>
    </source>
</evidence>
<dbReference type="PROSITE" id="PS51831">
    <property type="entry name" value="HD"/>
    <property type="match status" value="1"/>
</dbReference>
<dbReference type="AlphaFoldDB" id="A0A174YUW5"/>
<keyword evidence="4" id="KW-0378">Hydrolase</keyword>
<dbReference type="InterPro" id="IPR003607">
    <property type="entry name" value="HD/PDEase_dom"/>
</dbReference>
<keyword evidence="1" id="KW-0812">Transmembrane</keyword>
<gene>
    <name evidence="4" type="primary">rpfG_3</name>
    <name evidence="4" type="ORF">ERS852490_01077</name>
</gene>
<accession>A0A174YUW5</accession>
<sequence length="397" mass="45271">MRFLSEIVESIRQVCRYEKTVRVDTKALQSVMMIFVLVMLLIDIENFKLGKYIIGGVTLAVAVMSIVLVIVLKYIKNVYMICKAAVAVFFILAVILSIVGVNDGFSLLWFLLLPVITLVLLGMPFGAPVCIFFGLYITALFWTPLNNMLIYNYTRDYLFYYPIFYWGFCLLVVVMDIFYKMYQIRQADNEKNLEAEVLEAVKGTKKLMIDAVTAISQMLDEKDEYTQEHSKRVAEYSKLIAKNLKGHEFTDEEISLIYRSAFLHDIGKIAVPDAVLNKPAKLTDEEYGIMKNHTVWGGQILSGLEFLPQADMGAVYHHERYDGKGYPYGIKGEELPWMVRIISAADSLDAMNSNRCYRKHCDKDYIIGEFEKGAGTQFDKSVAETVITLIEEGRIVI</sequence>
<dbReference type="Gene3D" id="1.10.3210.10">
    <property type="entry name" value="Hypothetical protein af1432"/>
    <property type="match status" value="1"/>
</dbReference>
<feature type="transmembrane region" description="Helical" evidence="1">
    <location>
        <begin position="78"/>
        <end position="101"/>
    </location>
</feature>
<feature type="transmembrane region" description="Helical" evidence="1">
    <location>
        <begin position="108"/>
        <end position="137"/>
    </location>
</feature>